<accession>A0A0D7B5U1</accession>
<keyword evidence="1" id="KW-0479">Metal-binding</keyword>
<keyword evidence="2 4" id="KW-0863">Zinc-finger</keyword>
<dbReference type="GO" id="GO:0008270">
    <property type="term" value="F:zinc ion binding"/>
    <property type="evidence" value="ECO:0007669"/>
    <property type="project" value="UniProtKB-KW"/>
</dbReference>
<evidence type="ECO:0000256" key="3">
    <source>
        <dbReference type="ARBA" id="ARBA00022833"/>
    </source>
</evidence>
<organism evidence="6 7">
    <name type="scientific">Cylindrobasidium torrendii FP15055 ss-10</name>
    <dbReference type="NCBI Taxonomy" id="1314674"/>
    <lineage>
        <taxon>Eukaryota</taxon>
        <taxon>Fungi</taxon>
        <taxon>Dikarya</taxon>
        <taxon>Basidiomycota</taxon>
        <taxon>Agaricomycotina</taxon>
        <taxon>Agaricomycetes</taxon>
        <taxon>Agaricomycetidae</taxon>
        <taxon>Agaricales</taxon>
        <taxon>Marasmiineae</taxon>
        <taxon>Physalacriaceae</taxon>
        <taxon>Cylindrobasidium</taxon>
    </lineage>
</organism>
<dbReference type="PROSITE" id="PS50865">
    <property type="entry name" value="ZF_MYND_2"/>
    <property type="match status" value="1"/>
</dbReference>
<reference evidence="6 7" key="1">
    <citation type="journal article" date="2015" name="Fungal Genet. Biol.">
        <title>Evolution of novel wood decay mechanisms in Agaricales revealed by the genome sequences of Fistulina hepatica and Cylindrobasidium torrendii.</title>
        <authorList>
            <person name="Floudas D."/>
            <person name="Held B.W."/>
            <person name="Riley R."/>
            <person name="Nagy L.G."/>
            <person name="Koehler G."/>
            <person name="Ransdell A.S."/>
            <person name="Younus H."/>
            <person name="Chow J."/>
            <person name="Chiniquy J."/>
            <person name="Lipzen A."/>
            <person name="Tritt A."/>
            <person name="Sun H."/>
            <person name="Haridas S."/>
            <person name="LaButti K."/>
            <person name="Ohm R.A."/>
            <person name="Kues U."/>
            <person name="Blanchette R.A."/>
            <person name="Grigoriev I.V."/>
            <person name="Minto R.E."/>
            <person name="Hibbett D.S."/>
        </authorList>
    </citation>
    <scope>NUCLEOTIDE SEQUENCE [LARGE SCALE GENOMIC DNA]</scope>
    <source>
        <strain evidence="6 7">FP15055 ss-10</strain>
    </source>
</reference>
<dbReference type="Pfam" id="PF01753">
    <property type="entry name" value="zf-MYND"/>
    <property type="match status" value="1"/>
</dbReference>
<evidence type="ECO:0000313" key="7">
    <source>
        <dbReference type="Proteomes" id="UP000054007"/>
    </source>
</evidence>
<feature type="domain" description="MYND-type" evidence="5">
    <location>
        <begin position="431"/>
        <end position="473"/>
    </location>
</feature>
<protein>
    <recommendedName>
        <fullName evidence="5">MYND-type domain-containing protein</fullName>
    </recommendedName>
</protein>
<dbReference type="AlphaFoldDB" id="A0A0D7B5U1"/>
<name>A0A0D7B5U1_9AGAR</name>
<dbReference type="STRING" id="1314674.A0A0D7B5U1"/>
<keyword evidence="3" id="KW-0862">Zinc</keyword>
<evidence type="ECO:0000259" key="5">
    <source>
        <dbReference type="PROSITE" id="PS50865"/>
    </source>
</evidence>
<dbReference type="Proteomes" id="UP000054007">
    <property type="component" value="Unassembled WGS sequence"/>
</dbReference>
<evidence type="ECO:0000256" key="2">
    <source>
        <dbReference type="ARBA" id="ARBA00022771"/>
    </source>
</evidence>
<dbReference type="InterPro" id="IPR002893">
    <property type="entry name" value="Znf_MYND"/>
</dbReference>
<dbReference type="OrthoDB" id="2843560at2759"/>
<keyword evidence="7" id="KW-1185">Reference proteome</keyword>
<evidence type="ECO:0000313" key="6">
    <source>
        <dbReference type="EMBL" id="KIY65580.1"/>
    </source>
</evidence>
<evidence type="ECO:0000256" key="4">
    <source>
        <dbReference type="PROSITE-ProRule" id="PRU00134"/>
    </source>
</evidence>
<dbReference type="EMBL" id="KN880584">
    <property type="protein sequence ID" value="KIY65580.1"/>
    <property type="molecule type" value="Genomic_DNA"/>
</dbReference>
<gene>
    <name evidence="6" type="ORF">CYLTODRAFT_492185</name>
</gene>
<sequence>MEAADIDGLKALAKGGSLEALQALEHLVLSKQISFFIARDTILTIFEKYGDMTARGSKKTPPLPIYKIMSCVSILASGLQDKAVKDDYDFIPLAWQYTVFWSVWLMECAGVVEGATGKEINATSPYPEIVELVERAFDSALSSPRICGSAFHGDDPATLEMTLYITRLWLRGSASDNLHSPNLLVLMMGRWLSHLVYPAPYIRYKVSPKTAAVIKNAIQDENSVIVARALSQACSQLNEQAKVDLDTVYMTSLICLIHVASTDKHYPALVEHGFYTWTPRILKVITSRRSNFYGPAVGSKDDPSQRDAVENCVRRLAWMCERFTTNFVSSAVRAGMLVALIQATVWYQRDRGMEAAIATTAKALLGYVLWPSVHAHVLRSFKSSLRTGLLNKCAVDGAAGAAILEIFRVSSTNTYTDTTELKELALRKCANLKCKRKNAGPVILKRCGGCLHYAYCSKECQRLDWARGHKQYCNNLKILPQMIVSCPAVTESDDDFMRFLAWRDLYQYGNDIRKFLKKYRGTDTPVLVMDYRMYVRDRKPDVYVIPFMECDEFFKLKGRESEWEEAVKGLRVSLKKAGDSGLLLLGPNVEENTPYARLMSREMTSRFKYDHKK</sequence>
<evidence type="ECO:0000256" key="1">
    <source>
        <dbReference type="ARBA" id="ARBA00022723"/>
    </source>
</evidence>
<dbReference type="Gene3D" id="6.10.140.2220">
    <property type="match status" value="1"/>
</dbReference>
<proteinExistence type="predicted"/>
<dbReference type="SUPFAM" id="SSF144232">
    <property type="entry name" value="HIT/MYND zinc finger-like"/>
    <property type="match status" value="1"/>
</dbReference>